<dbReference type="SUPFAM" id="SSF54001">
    <property type="entry name" value="Cysteine proteinases"/>
    <property type="match status" value="1"/>
</dbReference>
<gene>
    <name evidence="3" type="ORF">CYMTET_5226</name>
</gene>
<organism evidence="3 4">
    <name type="scientific">Cymbomonas tetramitiformis</name>
    <dbReference type="NCBI Taxonomy" id="36881"/>
    <lineage>
        <taxon>Eukaryota</taxon>
        <taxon>Viridiplantae</taxon>
        <taxon>Chlorophyta</taxon>
        <taxon>Pyramimonadophyceae</taxon>
        <taxon>Pyramimonadales</taxon>
        <taxon>Pyramimonadaceae</taxon>
        <taxon>Cymbomonas</taxon>
    </lineage>
</organism>
<name>A0AAE0GZU7_9CHLO</name>
<proteinExistence type="predicted"/>
<feature type="region of interest" description="Disordered" evidence="1">
    <location>
        <begin position="57"/>
        <end position="108"/>
    </location>
</feature>
<dbReference type="PROSITE" id="PS50878">
    <property type="entry name" value="RT_POL"/>
    <property type="match status" value="1"/>
</dbReference>
<feature type="compositionally biased region" description="Polar residues" evidence="1">
    <location>
        <begin position="341"/>
        <end position="355"/>
    </location>
</feature>
<evidence type="ECO:0000256" key="1">
    <source>
        <dbReference type="SAM" id="MobiDB-lite"/>
    </source>
</evidence>
<accession>A0AAE0GZU7</accession>
<dbReference type="InterPro" id="IPR036691">
    <property type="entry name" value="Endo/exonu/phosph_ase_sf"/>
</dbReference>
<dbReference type="Gene3D" id="3.60.10.10">
    <property type="entry name" value="Endonuclease/exonuclease/phosphatase"/>
    <property type="match status" value="1"/>
</dbReference>
<dbReference type="EMBL" id="LGRX02000937">
    <property type="protein sequence ID" value="KAK3287264.1"/>
    <property type="molecule type" value="Genomic_DNA"/>
</dbReference>
<dbReference type="InterPro" id="IPR000477">
    <property type="entry name" value="RT_dom"/>
</dbReference>
<sequence length="1756" mass="195727">MHKRGKWYWKEAMDGGSLFYVNSTAGRISLRRNFAGRNNNCIFVPIGKLRKVRRELKERDKSKAALRKREVTAQPSTPPPLSGGGDAGRPPSGNPTQGANPRGEGGLYTVEGRVSDVQLSRYLRTIDPAPPEEMNQQKFLSRLLAKDGIDGLLASGRFAYQPLCDGAHWRALFFDQQAGEGGRTHVHLFDSYGPNPRGGAKGHGKLLDATKAWAERRTRQGNPTEVTCTKLRTQHDDFQCGVWVAVMVAAWRDWTRAPEKSTWPRAAHRAAGGTGKMANARVAKQHRIAMQIATRQEEHAEGQADTLRGSSRVPGKRAVLRPLQQASGNGEAPVQPKRQQRTATRTILGSWGNSTRESENKTNHPSDKENQAPPPDTGEEGRLSLMTWNIRISDHAYFDLARSCEGHQPDVLVLTETKAAGPMGPKKLLGLGYSAWHSAPCHGVQRRGADGTSYRGGVVLALRRPYDRTDVRTNREVPRCAKGYLQHVVITLSSDKKVHVLGVYNPPHPEEEVVRTCIREYIAREAAVASRKGEHMIVGGDFNVAETPREQDGTEQHAWREMSERAGLAEISCPQGPTFGDHKIDGWLASAELQRIADERHPIDTRAHRHCSDHQAAVAAVPLWRLHTTTPVVEEKAKPDPVTKYQFPISKALQRTMTAAIDSALQPSLREEEFKTVIENAVDAAERGSPDARERIDEAGNAIDEVLQQAMQAVEIPLETVRCRPKATRDPNTGVRLPKAKFRKRDKALKAAAVLQEMLAIEKATGEAPSAALLEEAMAEQQDAAPGPTDTCAEPEDPHWWAESEMRKFRQEAKSIIKGHKAETWETFVQKFRSNYYRMRKSAHRFVFRDRTALPQGRTLGIWDRSHKMAVGAVATAEAFSGHMAHSDPYCFEHPRTDRLDSDMPWLAAGAPDRMEPGQRPRTRELGSRLTIELYRQIVKRLPNGKAAGPDAVPNEILKAMPEEFHEVLFSLMKAMWKAGITPGTWKLGTFIYLHKKGDTSVFSNYRPIGLLRTILKLYTSMVTEVLSTFCEVNSIHSQEQMGSRKHRIKAVADLYGGDAHGSPFRMASKIEHHSSEPLVVKRGLVQGDSLSPLLFILYLEPLLRWLKAGNKGYLHRLTDSDKQIRTSSAAYVDDLALVAESAAQLAVQVRKLELYSNWSGLRINKAKCGITGTDEKGSPIPEETYEDITMHTPGVGRHGFPYLHPDDPYKYLGMQVALSGDWTVQKQASFLQARERIQALLHSPLTSGQQEEVLRSAVIGQLRENEAFHVKQTSQLSATTRGLVRYHYNRRQGQMEGTVRTGELDRCCTARQLAVLREHQVLLTGSGPLLADLINTQHRVISKLANAVRKPFPGALEGRHRTVVDKDTGEESMKVYAVKDQEEIPLSLTTLLPLLPFVEEGFYVAQGGTRACSLREAKAKVPARFQGRMRTFMLMLYPYICEALADKPNDAQFWDNPRNLVLKPQFIPPQEVHNALGFQMVAEPQAVNEEEPTTWEAGFHLTQSKWGPRSLWHAGRRGPPTTSMQARNALKQLATGYCAKDEEDHEDVFKCHDIGVRPTLIEDPGGRVMMLDSTGVRSKAEKALSDLRHAARAGARLAGKEAMDCRRAMRGNQTEGSQADRLMKGGGRSGPAPRREDPPRHRTEGVFSDTRGREAWLSSIQVETHSLCTTDVATVSMHQTKLADALNGITFEQSDQYDAQMRNTMETVRDGGFSFVLICDGSHWNVLLFGRNEDSSVSVYLYDPMGGGTRAYWRH</sequence>
<evidence type="ECO:0000313" key="4">
    <source>
        <dbReference type="Proteomes" id="UP001190700"/>
    </source>
</evidence>
<feature type="compositionally biased region" description="Basic and acidic residues" evidence="1">
    <location>
        <begin position="1634"/>
        <end position="1649"/>
    </location>
</feature>
<evidence type="ECO:0000313" key="3">
    <source>
        <dbReference type="EMBL" id="KAK3287264.1"/>
    </source>
</evidence>
<dbReference type="InterPro" id="IPR005135">
    <property type="entry name" value="Endo/exonuclease/phosphatase"/>
</dbReference>
<feature type="compositionally biased region" description="Basic and acidic residues" evidence="1">
    <location>
        <begin position="356"/>
        <end position="370"/>
    </location>
</feature>
<feature type="region of interest" description="Disordered" evidence="1">
    <location>
        <begin position="296"/>
        <end position="381"/>
    </location>
</feature>
<dbReference type="CDD" id="cd01650">
    <property type="entry name" value="RT_nLTR_like"/>
    <property type="match status" value="1"/>
</dbReference>
<dbReference type="PANTHER" id="PTHR19446">
    <property type="entry name" value="REVERSE TRANSCRIPTASES"/>
    <property type="match status" value="1"/>
</dbReference>
<dbReference type="Pfam" id="PF00078">
    <property type="entry name" value="RVT_1"/>
    <property type="match status" value="1"/>
</dbReference>
<keyword evidence="4" id="KW-1185">Reference proteome</keyword>
<evidence type="ECO:0000259" key="2">
    <source>
        <dbReference type="PROSITE" id="PS50878"/>
    </source>
</evidence>
<feature type="compositionally biased region" description="Basic and acidic residues" evidence="1">
    <location>
        <begin position="57"/>
        <end position="71"/>
    </location>
</feature>
<comment type="caution">
    <text evidence="3">The sequence shown here is derived from an EMBL/GenBank/DDBJ whole genome shotgun (WGS) entry which is preliminary data.</text>
</comment>
<protein>
    <recommendedName>
        <fullName evidence="2">Reverse transcriptase domain-containing protein</fullName>
    </recommendedName>
</protein>
<dbReference type="InterPro" id="IPR038765">
    <property type="entry name" value="Papain-like_cys_pep_sf"/>
</dbReference>
<feature type="region of interest" description="Disordered" evidence="1">
    <location>
        <begin position="1610"/>
        <end position="1649"/>
    </location>
</feature>
<reference evidence="3 4" key="1">
    <citation type="journal article" date="2015" name="Genome Biol. Evol.">
        <title>Comparative Genomics of a Bacterivorous Green Alga Reveals Evolutionary Causalities and Consequences of Phago-Mixotrophic Mode of Nutrition.</title>
        <authorList>
            <person name="Burns J.A."/>
            <person name="Paasch A."/>
            <person name="Narechania A."/>
            <person name="Kim E."/>
        </authorList>
    </citation>
    <scope>NUCLEOTIDE SEQUENCE [LARGE SCALE GENOMIC DNA]</scope>
    <source>
        <strain evidence="3 4">PLY_AMNH</strain>
    </source>
</reference>
<feature type="domain" description="Reverse transcriptase" evidence="2">
    <location>
        <begin position="975"/>
        <end position="1217"/>
    </location>
</feature>
<dbReference type="Proteomes" id="UP001190700">
    <property type="component" value="Unassembled WGS sequence"/>
</dbReference>
<dbReference type="SUPFAM" id="SSF56219">
    <property type="entry name" value="DNase I-like"/>
    <property type="match status" value="1"/>
</dbReference>
<dbReference type="Pfam" id="PF03372">
    <property type="entry name" value="Exo_endo_phos"/>
    <property type="match status" value="1"/>
</dbReference>
<dbReference type="GO" id="GO:0003824">
    <property type="term" value="F:catalytic activity"/>
    <property type="evidence" value="ECO:0007669"/>
    <property type="project" value="InterPro"/>
</dbReference>